<dbReference type="Proteomes" id="UP000182486">
    <property type="component" value="Unassembled WGS sequence"/>
</dbReference>
<feature type="signal peptide" evidence="1">
    <location>
        <begin position="1"/>
        <end position="26"/>
    </location>
</feature>
<dbReference type="SUPFAM" id="SSF47090">
    <property type="entry name" value="PGBD-like"/>
    <property type="match status" value="2"/>
</dbReference>
<protein>
    <recommendedName>
        <fullName evidence="2">Peptidoglycan binding-like domain-containing protein</fullName>
    </recommendedName>
</protein>
<dbReference type="InterPro" id="IPR036366">
    <property type="entry name" value="PGBDSf"/>
</dbReference>
<dbReference type="EMBL" id="MEIA01000069">
    <property type="protein sequence ID" value="OJF15066.1"/>
    <property type="molecule type" value="Genomic_DNA"/>
</dbReference>
<feature type="domain" description="Peptidoglycan binding-like" evidence="2">
    <location>
        <begin position="116"/>
        <end position="171"/>
    </location>
</feature>
<proteinExistence type="predicted"/>
<dbReference type="Gene3D" id="1.10.101.10">
    <property type="entry name" value="PGBD-like superfamily/PGBD"/>
    <property type="match status" value="2"/>
</dbReference>
<dbReference type="InterPro" id="IPR036365">
    <property type="entry name" value="PGBD-like_sf"/>
</dbReference>
<dbReference type="InterPro" id="IPR002477">
    <property type="entry name" value="Peptidoglycan-bd-like"/>
</dbReference>
<feature type="domain" description="Peptidoglycan binding-like" evidence="2">
    <location>
        <begin position="53"/>
        <end position="107"/>
    </location>
</feature>
<evidence type="ECO:0000313" key="4">
    <source>
        <dbReference type="Proteomes" id="UP000182486"/>
    </source>
</evidence>
<feature type="chain" id="PRO_5009664302" description="Peptidoglycan binding-like domain-containing protein" evidence="1">
    <location>
        <begin position="27"/>
        <end position="335"/>
    </location>
</feature>
<keyword evidence="1" id="KW-0732">Signal</keyword>
<accession>A0A1K0GCV0</accession>
<organism evidence="3 4">
    <name type="scientific">Couchioplanes caeruleus subsp. caeruleus</name>
    <dbReference type="NCBI Taxonomy" id="56427"/>
    <lineage>
        <taxon>Bacteria</taxon>
        <taxon>Bacillati</taxon>
        <taxon>Actinomycetota</taxon>
        <taxon>Actinomycetes</taxon>
        <taxon>Micromonosporales</taxon>
        <taxon>Micromonosporaceae</taxon>
        <taxon>Couchioplanes</taxon>
    </lineage>
</organism>
<reference evidence="3 4" key="1">
    <citation type="submission" date="2016-09" db="EMBL/GenBank/DDBJ databases">
        <title>Couchioplanes caeruleus draft genome sequence.</title>
        <authorList>
            <person name="Sheehan J."/>
            <person name="Caffrey P."/>
        </authorList>
    </citation>
    <scope>NUCLEOTIDE SEQUENCE [LARGE SCALE GENOMIC DNA]</scope>
    <source>
        <strain evidence="3 4">DSM 43634</strain>
    </source>
</reference>
<evidence type="ECO:0000313" key="3">
    <source>
        <dbReference type="EMBL" id="OJF15066.1"/>
    </source>
</evidence>
<comment type="caution">
    <text evidence="3">The sequence shown here is derived from an EMBL/GenBank/DDBJ whole genome shotgun (WGS) entry which is preliminary data.</text>
</comment>
<sequence length="335" mass="34692">MKRGVLAAAAFAALAPTLLTTAPVHAATPAFELVAVQAAAAQGWPTVNRGDKGADVTAIQYLLSQHGYATDADGIFGPGSETNVKKFQSAKGLASDGDVGPKTWAKLIVQVKEGSSGNAVKAAQFQLTANGYGVDVDGKFGPDTEKETKAFQRKAGLDADGIIGPNTWQALVNNAGDGNNGGGGGGGTRADLAKHLRDDPDAVLLNSHVSGRDHAASTARANIVDTAAGRPAKTSPWSDVGVEDVTLNINMLRGMVKLDTEKGYSYRVTAIAGGDHSSTSRHYRGRAFDIDTINGRRVGSGADHRGFMAACRQFGATEVFGPGDAGHSTHIHCAW</sequence>
<name>A0A1K0GCV0_9ACTN</name>
<evidence type="ECO:0000259" key="2">
    <source>
        <dbReference type="Pfam" id="PF01471"/>
    </source>
</evidence>
<evidence type="ECO:0000256" key="1">
    <source>
        <dbReference type="SAM" id="SignalP"/>
    </source>
</evidence>
<dbReference type="Pfam" id="PF01471">
    <property type="entry name" value="PG_binding_1"/>
    <property type="match status" value="2"/>
</dbReference>
<dbReference type="RefSeq" id="WP_071803794.1">
    <property type="nucleotide sequence ID" value="NZ_MEIA01000069.1"/>
</dbReference>
<keyword evidence="4" id="KW-1185">Reference proteome</keyword>
<gene>
    <name evidence="3" type="ORF">BG844_06325</name>
</gene>
<dbReference type="AlphaFoldDB" id="A0A1K0GCV0"/>